<gene>
    <name evidence="2" type="ORF">C0099_00035</name>
</gene>
<dbReference type="PANTHER" id="PTHR34219:SF3">
    <property type="entry name" value="BLL7967 PROTEIN"/>
    <property type="match status" value="1"/>
</dbReference>
<accession>A0A2I6S2G4</accession>
<sequence length="382" mass="41986">MTPGAIRRWSWVHKWSSLVCTLFMLVLCITGLPLIFSHEIDHLTGDEVEMPRLPAGTPHVSLDRVVRAAEIHHPGLVPLYLFAGDDEPDLWLAKMDTRVDTDERLARFAYVDARSAEILGEPNFGEGFMSVMYRLHVDLYAGLPGKLFLGAMGLLLLVALVSGVVLYAPFMRKLRFGTVRNQRSHAHWLDLHNLIGIVTLVWALVVGFTGVINTWADLILQAWQRDQVAVLQSGGAQTLLAPDSRVAAPADGSLQAAVDRVLAAAPGMKADMIAFPGTLRATPDHFAVMLHGDTPLTSRMTRAVLVDAHSGEVLEAAGRPWYVTAFMISEPLHFGDYGGLPMKILWALLDVLTIIVLTSGLVLWWRKRAKSPAEAIDAEPQT</sequence>
<name>A0A2I6S2G4_9RHOO</name>
<dbReference type="PANTHER" id="PTHR34219">
    <property type="entry name" value="IRON-REGULATED INNER MEMBRANE PROTEIN-RELATED"/>
    <property type="match status" value="1"/>
</dbReference>
<feature type="transmembrane region" description="Helical" evidence="1">
    <location>
        <begin position="147"/>
        <end position="170"/>
    </location>
</feature>
<dbReference type="InterPro" id="IPR005625">
    <property type="entry name" value="PepSY-ass_TM"/>
</dbReference>
<feature type="transmembrane region" description="Helical" evidence="1">
    <location>
        <begin position="344"/>
        <end position="365"/>
    </location>
</feature>
<evidence type="ECO:0000313" key="2">
    <source>
        <dbReference type="EMBL" id="AUN93461.1"/>
    </source>
</evidence>
<evidence type="ECO:0000256" key="1">
    <source>
        <dbReference type="SAM" id="Phobius"/>
    </source>
</evidence>
<keyword evidence="1" id="KW-0812">Transmembrane</keyword>
<dbReference type="KEGG" id="atw:C0099_00035"/>
<reference evidence="2 3" key="1">
    <citation type="submission" date="2018-01" db="EMBL/GenBank/DDBJ databases">
        <authorList>
            <person name="Fu G.-Y."/>
        </authorList>
    </citation>
    <scope>NUCLEOTIDE SEQUENCE [LARGE SCALE GENOMIC DNA]</scope>
    <source>
        <strain evidence="2 3">SY39</strain>
    </source>
</reference>
<keyword evidence="1" id="KW-0472">Membrane</keyword>
<keyword evidence="3" id="KW-1185">Reference proteome</keyword>
<feature type="transmembrane region" description="Helical" evidence="1">
    <location>
        <begin position="191"/>
        <end position="216"/>
    </location>
</feature>
<dbReference type="Proteomes" id="UP000242205">
    <property type="component" value="Chromosome"/>
</dbReference>
<organism evidence="2 3">
    <name type="scientific">Pseudazoarcus pumilus</name>
    <dbReference type="NCBI Taxonomy" id="2067960"/>
    <lineage>
        <taxon>Bacteria</taxon>
        <taxon>Pseudomonadati</taxon>
        <taxon>Pseudomonadota</taxon>
        <taxon>Betaproteobacteria</taxon>
        <taxon>Rhodocyclales</taxon>
        <taxon>Zoogloeaceae</taxon>
        <taxon>Pseudazoarcus</taxon>
    </lineage>
</organism>
<feature type="transmembrane region" description="Helical" evidence="1">
    <location>
        <begin position="15"/>
        <end position="36"/>
    </location>
</feature>
<proteinExistence type="predicted"/>
<dbReference type="RefSeq" id="WP_102245535.1">
    <property type="nucleotide sequence ID" value="NZ_CP025682.1"/>
</dbReference>
<dbReference type="EMBL" id="CP025682">
    <property type="protein sequence ID" value="AUN93461.1"/>
    <property type="molecule type" value="Genomic_DNA"/>
</dbReference>
<keyword evidence="1" id="KW-1133">Transmembrane helix</keyword>
<dbReference type="Pfam" id="PF03929">
    <property type="entry name" value="PepSY_TM"/>
    <property type="match status" value="1"/>
</dbReference>
<dbReference type="OrthoDB" id="9776609at2"/>
<dbReference type="AlphaFoldDB" id="A0A2I6S2G4"/>
<protein>
    <submittedName>
        <fullName evidence="2">Peptidase</fullName>
    </submittedName>
</protein>
<evidence type="ECO:0000313" key="3">
    <source>
        <dbReference type="Proteomes" id="UP000242205"/>
    </source>
</evidence>